<proteinExistence type="inferred from homology"/>
<dbReference type="PANTHER" id="PTHR21660">
    <property type="entry name" value="THIOESTERASE SUPERFAMILY MEMBER-RELATED"/>
    <property type="match status" value="1"/>
</dbReference>
<evidence type="ECO:0000313" key="4">
    <source>
        <dbReference type="EMBL" id="MBB6093451.1"/>
    </source>
</evidence>
<feature type="domain" description="Thioesterase" evidence="3">
    <location>
        <begin position="47"/>
        <end position="118"/>
    </location>
</feature>
<comment type="caution">
    <text evidence="4">The sequence shown here is derived from an EMBL/GenBank/DDBJ whole genome shotgun (WGS) entry which is preliminary data.</text>
</comment>
<accession>A0A841HJR9</accession>
<dbReference type="PANTHER" id="PTHR21660:SF1">
    <property type="entry name" value="ACYL-COENZYME A THIOESTERASE 13"/>
    <property type="match status" value="1"/>
</dbReference>
<dbReference type="InterPro" id="IPR003736">
    <property type="entry name" value="PAAI_dom"/>
</dbReference>
<dbReference type="RefSeq" id="WP_184331783.1">
    <property type="nucleotide sequence ID" value="NZ_JACHHZ010000002.1"/>
</dbReference>
<dbReference type="GO" id="GO:0047617">
    <property type="term" value="F:fatty acyl-CoA hydrolase activity"/>
    <property type="evidence" value="ECO:0007669"/>
    <property type="project" value="InterPro"/>
</dbReference>
<keyword evidence="2" id="KW-0378">Hydrolase</keyword>
<protein>
    <submittedName>
        <fullName evidence="4">Uncharacterized protein (TIGR00369 family)</fullName>
    </submittedName>
</protein>
<dbReference type="InterPro" id="IPR006683">
    <property type="entry name" value="Thioestr_dom"/>
</dbReference>
<reference evidence="4 5" key="1">
    <citation type="submission" date="2020-08" db="EMBL/GenBank/DDBJ databases">
        <title>Genomic Encyclopedia of Type Strains, Phase IV (KMG-IV): sequencing the most valuable type-strain genomes for metagenomic binning, comparative biology and taxonomic classification.</title>
        <authorList>
            <person name="Goeker M."/>
        </authorList>
    </citation>
    <scope>NUCLEOTIDE SEQUENCE [LARGE SCALE GENOMIC DNA]</scope>
    <source>
        <strain evidence="4 5">DSM 26723</strain>
    </source>
</reference>
<name>A0A841HJR9_9GAMM</name>
<dbReference type="InterPro" id="IPR039298">
    <property type="entry name" value="ACOT13"/>
</dbReference>
<dbReference type="InterPro" id="IPR029069">
    <property type="entry name" value="HotDog_dom_sf"/>
</dbReference>
<gene>
    <name evidence="4" type="ORF">HNQ60_002329</name>
</gene>
<keyword evidence="5" id="KW-1185">Reference proteome</keyword>
<dbReference type="Proteomes" id="UP000588068">
    <property type="component" value="Unassembled WGS sequence"/>
</dbReference>
<dbReference type="AlphaFoldDB" id="A0A841HJR9"/>
<dbReference type="Gene3D" id="3.10.129.10">
    <property type="entry name" value="Hotdog Thioesterase"/>
    <property type="match status" value="1"/>
</dbReference>
<evidence type="ECO:0000313" key="5">
    <source>
        <dbReference type="Proteomes" id="UP000588068"/>
    </source>
</evidence>
<dbReference type="EMBL" id="JACHHZ010000002">
    <property type="protein sequence ID" value="MBB6093451.1"/>
    <property type="molecule type" value="Genomic_DNA"/>
</dbReference>
<organism evidence="4 5">
    <name type="scientific">Povalibacter uvarum</name>
    <dbReference type="NCBI Taxonomy" id="732238"/>
    <lineage>
        <taxon>Bacteria</taxon>
        <taxon>Pseudomonadati</taxon>
        <taxon>Pseudomonadota</taxon>
        <taxon>Gammaproteobacteria</taxon>
        <taxon>Steroidobacterales</taxon>
        <taxon>Steroidobacteraceae</taxon>
        <taxon>Povalibacter</taxon>
    </lineage>
</organism>
<comment type="similarity">
    <text evidence="1">Belongs to the thioesterase PaaI family.</text>
</comment>
<evidence type="ECO:0000256" key="1">
    <source>
        <dbReference type="ARBA" id="ARBA00008324"/>
    </source>
</evidence>
<dbReference type="NCBIfam" id="TIGR00369">
    <property type="entry name" value="unchar_dom_1"/>
    <property type="match status" value="1"/>
</dbReference>
<evidence type="ECO:0000259" key="3">
    <source>
        <dbReference type="Pfam" id="PF03061"/>
    </source>
</evidence>
<dbReference type="CDD" id="cd03443">
    <property type="entry name" value="PaaI_thioesterase"/>
    <property type="match status" value="1"/>
</dbReference>
<evidence type="ECO:0000256" key="2">
    <source>
        <dbReference type="ARBA" id="ARBA00022801"/>
    </source>
</evidence>
<dbReference type="Pfam" id="PF03061">
    <property type="entry name" value="4HBT"/>
    <property type="match status" value="1"/>
</dbReference>
<sequence>MAIPPPFQPIFRVSPVIEMLGPVYSHGSGLDLVVGMRAEQKHCNLRGHVHGGVLATLADIALGYTLAFSSDPPAGYVTASLSIDYAGQARVGDWLETRTDVQRRGNRLAFANCYILVGEQRIVRASGVFMAAEWPAGSAKG</sequence>
<dbReference type="SUPFAM" id="SSF54637">
    <property type="entry name" value="Thioesterase/thiol ester dehydrase-isomerase"/>
    <property type="match status" value="1"/>
</dbReference>